<organism evidence="9 10">
    <name type="scientific">Mucilaginibacter aquatilis</name>
    <dbReference type="NCBI Taxonomy" id="1517760"/>
    <lineage>
        <taxon>Bacteria</taxon>
        <taxon>Pseudomonadati</taxon>
        <taxon>Bacteroidota</taxon>
        <taxon>Sphingobacteriia</taxon>
        <taxon>Sphingobacteriales</taxon>
        <taxon>Sphingobacteriaceae</taxon>
        <taxon>Mucilaginibacter</taxon>
    </lineage>
</organism>
<dbReference type="SUPFAM" id="SSF49785">
    <property type="entry name" value="Galactose-binding domain-like"/>
    <property type="match status" value="1"/>
</dbReference>
<feature type="chain" id="PRO_5026318679" evidence="4">
    <location>
        <begin position="22"/>
        <end position="990"/>
    </location>
</feature>
<dbReference type="Pfam" id="PF22666">
    <property type="entry name" value="Glyco_hydro_2_N2"/>
    <property type="match status" value="1"/>
</dbReference>
<reference evidence="9 10" key="1">
    <citation type="submission" date="2019-12" db="EMBL/GenBank/DDBJ databases">
        <title>Mucilaginibacter sp. HME9299 genome sequencing and assembly.</title>
        <authorList>
            <person name="Kang H."/>
            <person name="Kim H."/>
            <person name="Joh K."/>
        </authorList>
    </citation>
    <scope>NUCLEOTIDE SEQUENCE [LARGE SCALE GENOMIC DNA]</scope>
    <source>
        <strain evidence="9 10">HME9299</strain>
    </source>
</reference>
<dbReference type="AlphaFoldDB" id="A0A6I4I7T9"/>
<keyword evidence="3" id="KW-0326">Glycosidase</keyword>
<protein>
    <submittedName>
        <fullName evidence="9">DUF4982 domain-containing protein</fullName>
    </submittedName>
</protein>
<dbReference type="GO" id="GO:0005975">
    <property type="term" value="P:carbohydrate metabolic process"/>
    <property type="evidence" value="ECO:0007669"/>
    <property type="project" value="InterPro"/>
</dbReference>
<evidence type="ECO:0000259" key="7">
    <source>
        <dbReference type="Pfam" id="PF18565"/>
    </source>
</evidence>
<dbReference type="InterPro" id="IPR036156">
    <property type="entry name" value="Beta-gal/glucu_dom_sf"/>
</dbReference>
<comment type="caution">
    <text evidence="9">The sequence shown here is derived from an EMBL/GenBank/DDBJ whole genome shotgun (WGS) entry which is preliminary data.</text>
</comment>
<dbReference type="GO" id="GO:0004553">
    <property type="term" value="F:hydrolase activity, hydrolyzing O-glycosyl compounds"/>
    <property type="evidence" value="ECO:0007669"/>
    <property type="project" value="InterPro"/>
</dbReference>
<name>A0A6I4I7T9_9SPHI</name>
<keyword evidence="2" id="KW-0378">Hydrolase</keyword>
<evidence type="ECO:0000256" key="1">
    <source>
        <dbReference type="ARBA" id="ARBA00007401"/>
    </source>
</evidence>
<dbReference type="EMBL" id="WQLA01000002">
    <property type="protein sequence ID" value="MVN90977.1"/>
    <property type="molecule type" value="Genomic_DNA"/>
</dbReference>
<feature type="domain" description="Beta-mannosidase-like galactose-binding" evidence="8">
    <location>
        <begin position="87"/>
        <end position="171"/>
    </location>
</feature>
<dbReference type="InterPro" id="IPR013783">
    <property type="entry name" value="Ig-like_fold"/>
</dbReference>
<dbReference type="InterPro" id="IPR040605">
    <property type="entry name" value="Glyco_hydro2_dom5"/>
</dbReference>
<evidence type="ECO:0000259" key="6">
    <source>
        <dbReference type="Pfam" id="PF16355"/>
    </source>
</evidence>
<accession>A0A6I4I7T9</accession>
<evidence type="ECO:0000259" key="8">
    <source>
        <dbReference type="Pfam" id="PF22666"/>
    </source>
</evidence>
<dbReference type="SUPFAM" id="SSF51445">
    <property type="entry name" value="(Trans)glycosidases"/>
    <property type="match status" value="1"/>
</dbReference>
<dbReference type="Proteomes" id="UP000434850">
    <property type="component" value="Unassembled WGS sequence"/>
</dbReference>
<dbReference type="Gene3D" id="2.60.40.10">
    <property type="entry name" value="Immunoglobulins"/>
    <property type="match status" value="3"/>
</dbReference>
<dbReference type="PANTHER" id="PTHR42732:SF1">
    <property type="entry name" value="BETA-MANNOSIDASE"/>
    <property type="match status" value="1"/>
</dbReference>
<dbReference type="InterPro" id="IPR054593">
    <property type="entry name" value="Beta-mannosidase-like_N2"/>
</dbReference>
<dbReference type="InterPro" id="IPR051913">
    <property type="entry name" value="GH2_Domain-Containing"/>
</dbReference>
<dbReference type="PANTHER" id="PTHR42732">
    <property type="entry name" value="BETA-GALACTOSIDASE"/>
    <property type="match status" value="1"/>
</dbReference>
<evidence type="ECO:0000256" key="2">
    <source>
        <dbReference type="ARBA" id="ARBA00022801"/>
    </source>
</evidence>
<feature type="domain" description="Glycoside hydrolase family 2 immunoglobulin-like beta-sandwich" evidence="5">
    <location>
        <begin position="218"/>
        <end position="316"/>
    </location>
</feature>
<dbReference type="Pfam" id="PF16355">
    <property type="entry name" value="DUF4982"/>
    <property type="match status" value="1"/>
</dbReference>
<evidence type="ECO:0000313" key="10">
    <source>
        <dbReference type="Proteomes" id="UP000434850"/>
    </source>
</evidence>
<evidence type="ECO:0000259" key="5">
    <source>
        <dbReference type="Pfam" id="PF00703"/>
    </source>
</evidence>
<evidence type="ECO:0000256" key="3">
    <source>
        <dbReference type="ARBA" id="ARBA00023295"/>
    </source>
</evidence>
<dbReference type="Pfam" id="PF18565">
    <property type="entry name" value="Glyco_hydro2_C5"/>
    <property type="match status" value="1"/>
</dbReference>
<dbReference type="Pfam" id="PF00703">
    <property type="entry name" value="Glyco_hydro_2"/>
    <property type="match status" value="1"/>
</dbReference>
<dbReference type="InterPro" id="IPR008979">
    <property type="entry name" value="Galactose-bd-like_sf"/>
</dbReference>
<dbReference type="Gene3D" id="3.20.20.80">
    <property type="entry name" value="Glycosidases"/>
    <property type="match status" value="1"/>
</dbReference>
<keyword evidence="10" id="KW-1185">Reference proteome</keyword>
<comment type="similarity">
    <text evidence="1">Belongs to the glycosyl hydrolase 2 family.</text>
</comment>
<dbReference type="RefSeq" id="WP_157540738.1">
    <property type="nucleotide sequence ID" value="NZ_WQLA01000002.1"/>
</dbReference>
<keyword evidence="4" id="KW-0732">Signal</keyword>
<feature type="domain" description="DUF4982" evidence="6">
    <location>
        <begin position="626"/>
        <end position="685"/>
    </location>
</feature>
<feature type="signal peptide" evidence="4">
    <location>
        <begin position="1"/>
        <end position="21"/>
    </location>
</feature>
<dbReference type="InterPro" id="IPR006102">
    <property type="entry name" value="Ig-like_GH2"/>
</dbReference>
<dbReference type="OrthoDB" id="9801077at2"/>
<evidence type="ECO:0000313" key="9">
    <source>
        <dbReference type="EMBL" id="MVN90977.1"/>
    </source>
</evidence>
<dbReference type="SUPFAM" id="SSF49303">
    <property type="entry name" value="beta-Galactosidase/glucuronidase domain"/>
    <property type="match status" value="1"/>
</dbReference>
<gene>
    <name evidence="9" type="ORF">GO816_07560</name>
</gene>
<dbReference type="InterPro" id="IPR017853">
    <property type="entry name" value="GH"/>
</dbReference>
<evidence type="ECO:0000256" key="4">
    <source>
        <dbReference type="SAM" id="SignalP"/>
    </source>
</evidence>
<dbReference type="InterPro" id="IPR032311">
    <property type="entry name" value="DUF4982"/>
</dbReference>
<proteinExistence type="inferred from homology"/>
<feature type="domain" description="Glycoside hydrolase family 2" evidence="7">
    <location>
        <begin position="710"/>
        <end position="799"/>
    </location>
</feature>
<dbReference type="Gene3D" id="2.60.120.260">
    <property type="entry name" value="Galactose-binding domain-like"/>
    <property type="match status" value="2"/>
</dbReference>
<sequence>MIKPLRCFLLCITGLAGIASAFGQSLPIPRSKFNFNQGWKLLSRDTTGAEVPGFNDDGWKDVTLPHAFNEDDAFRKDIHDLTVGVSWYRKKFKVPAGSAGKKIFIEFEGIRQAGEFYLNGKPIGLSENGIMAFGFDITDKVNLNGVNELAVRIDNRWDYKEKATGSAFQWNNANFYANYGGINKNVNLYITDKLYQTLPLYSSFKTTGVYIYSHHFNVAARKAVVTTQTQVKNEYTTPKNVQLEVVIADADGNIVKTQAGDKATIQAGETLTLKADAALDNVHFWSWGYGYLYNVYTIIKVDNKPIDVVKTTTGFRKTEFVNGVIKLNDQVIQMHGYAQRSTNEWPALGSDVPAWISDYSNGLMVESNGNLVRWMHVTPSKQDVESCDRVGLIQAMPAGDAEGDPKDRRWQQRVEVMRDAVVYNRNNPSILFYEAGNKGIIPQHMQDMKAVRDEFDPHGGRAAGSREMLDSKIAEYGGEMLYINKSAGIPFWAMEYSRDEALRKYWDEYSAPYHKNGDGPKYKQESGFNYNRNQDSHAVENAVRWYDYWRERPGTGKRVSSGGVNIVFSDSNTHFRGTENYRRSGEVDALRLPKDGFYTHKVIWDGWVDPNKSGIHLIGHWNYKSGTVKDVYVIATGSQVQLQLNGKSLGYGVQSNQFVFTFKNVSWQPGELKAVSFDNAGKKLAEQTLKTAGEPAALKLTPRVGPAGFMADGADIALVDVEVVDANGLRCPTALNMVNFKVNGPAEWRGGLAQGPNNYTLTKSLPVECGINRVIIRSLTKPGVISIECNADGLKGASLNLTTKPVEFKDGISYYSQQAALKGNLKRGPTPVKQSFVTSRKAIDIVAVKAGSGIDSARCSFDDNELSNWKSDGKVENGWIKYTFASPQQVDEVTMKLENWRNRRYPIRIKVDEKVVYTGETSQSLGYVTIPVQSTTGKTLTVELIGANTDKDGFGLVEVTGKKDAGGLAADSKKATAVLAINEIEIYHKL</sequence>